<evidence type="ECO:0000313" key="1">
    <source>
        <dbReference type="EMBL" id="KAH7854050.1"/>
    </source>
</evidence>
<protein>
    <submittedName>
        <fullName evidence="1">Uncharacterized protein</fullName>
    </submittedName>
</protein>
<keyword evidence="2" id="KW-1185">Reference proteome</keyword>
<proteinExistence type="predicted"/>
<reference evidence="1 2" key="1">
    <citation type="journal article" date="2021" name="Hortic Res">
        <title>High-quality reference genome and annotation aids understanding of berry development for evergreen blueberry (Vaccinium darrowii).</title>
        <authorList>
            <person name="Yu J."/>
            <person name="Hulse-Kemp A.M."/>
            <person name="Babiker E."/>
            <person name="Staton M."/>
        </authorList>
    </citation>
    <scope>NUCLEOTIDE SEQUENCE [LARGE SCALE GENOMIC DNA]</scope>
    <source>
        <strain evidence="2">cv. NJ 8807/NJ 8810</strain>
        <tissue evidence="1">Young leaf</tissue>
    </source>
</reference>
<gene>
    <name evidence="1" type="ORF">Vadar_009506</name>
</gene>
<sequence length="367" mass="39061">MDSAALLRPFNCSVRAVSYVQSVSQKPFMVSAHNAAFPAVSRSHIGGLAFGGSRVIKREGMVFSCTKVSETTAAVKSDDAQPQGSLKKNLRASFPDGFEALILEVCDETEVAELKLKVGEFEMHLKRNIGATKSLYPVASPTSPLPVRTESTTEASPPSTEPPKSSTEKISPFTNVPVENSAKLAALEASGSSGYELVLSTTVGTFRRGRTLKGNKQPPICHEGDVIKEGQVIGYMDQFGTEHPVKSDKAGHVLKLLFDDGEAVGYGDPLIALMPGTVKIADHTAAQHTSRSSSTTTLGDEVHPYIRSTDNSGVNDDDDGGGSIVFCYSGDNDDHGDDDHHHLSSRSIYVLLTFASDGDDDDDGGGR</sequence>
<dbReference type="Proteomes" id="UP000828048">
    <property type="component" value="Chromosome 11"/>
</dbReference>
<dbReference type="EMBL" id="CM037161">
    <property type="protein sequence ID" value="KAH7854050.1"/>
    <property type="molecule type" value="Genomic_DNA"/>
</dbReference>
<comment type="caution">
    <text evidence="1">The sequence shown here is derived from an EMBL/GenBank/DDBJ whole genome shotgun (WGS) entry which is preliminary data.</text>
</comment>
<evidence type="ECO:0000313" key="2">
    <source>
        <dbReference type="Proteomes" id="UP000828048"/>
    </source>
</evidence>
<name>A0ACB7YKI8_9ERIC</name>
<accession>A0ACB7YKI8</accession>
<organism evidence="1 2">
    <name type="scientific">Vaccinium darrowii</name>
    <dbReference type="NCBI Taxonomy" id="229202"/>
    <lineage>
        <taxon>Eukaryota</taxon>
        <taxon>Viridiplantae</taxon>
        <taxon>Streptophyta</taxon>
        <taxon>Embryophyta</taxon>
        <taxon>Tracheophyta</taxon>
        <taxon>Spermatophyta</taxon>
        <taxon>Magnoliopsida</taxon>
        <taxon>eudicotyledons</taxon>
        <taxon>Gunneridae</taxon>
        <taxon>Pentapetalae</taxon>
        <taxon>asterids</taxon>
        <taxon>Ericales</taxon>
        <taxon>Ericaceae</taxon>
        <taxon>Vaccinioideae</taxon>
        <taxon>Vaccinieae</taxon>
        <taxon>Vaccinium</taxon>
    </lineage>
</organism>